<reference evidence="1" key="1">
    <citation type="submission" date="2021-10" db="EMBL/GenBank/DDBJ databases">
        <title>Anaerobic single-cell dispensing facilitates the cultivation of human gut bacteria.</title>
        <authorList>
            <person name="Afrizal A."/>
        </authorList>
    </citation>
    <scope>NUCLEOTIDE SEQUENCE</scope>
    <source>
        <strain evidence="1">CLA-AA-H272</strain>
    </source>
</reference>
<sequence>MLDSTRQFIQAMDAKNIKHSDIEVTDSGMEKVTVIYTGDSIPSIRMIFFFNKDCEDVAIRVFDIVKLPENKIDGFFKVVNEANRRFRFFKFVLDTNDNTVQAEMDAAFRTHDVGEICLELMGRCVDICDKAYPDFMKALWA</sequence>
<name>A0AAE3AEN8_9FIRM</name>
<proteinExistence type="predicted"/>
<organism evidence="1 2">
    <name type="scientific">Brotocaccenecus cirricatena</name>
    <dbReference type="NCBI Taxonomy" id="3064195"/>
    <lineage>
        <taxon>Bacteria</taxon>
        <taxon>Bacillati</taxon>
        <taxon>Bacillota</taxon>
        <taxon>Clostridia</taxon>
        <taxon>Eubacteriales</taxon>
        <taxon>Oscillospiraceae</taxon>
        <taxon>Brotocaccenecus</taxon>
    </lineage>
</organism>
<protein>
    <submittedName>
        <fullName evidence="1">YbjN domain-containing protein</fullName>
    </submittedName>
</protein>
<dbReference type="AlphaFoldDB" id="A0AAE3AEN8"/>
<accession>A0AAE3AEN8</accession>
<evidence type="ECO:0000313" key="2">
    <source>
        <dbReference type="Proteomes" id="UP001199319"/>
    </source>
</evidence>
<keyword evidence="2" id="KW-1185">Reference proteome</keyword>
<dbReference type="EMBL" id="JAJEPW010000006">
    <property type="protein sequence ID" value="MCC2128606.1"/>
    <property type="molecule type" value="Genomic_DNA"/>
</dbReference>
<comment type="caution">
    <text evidence="1">The sequence shown here is derived from an EMBL/GenBank/DDBJ whole genome shotgun (WGS) entry which is preliminary data.</text>
</comment>
<evidence type="ECO:0000313" key="1">
    <source>
        <dbReference type="EMBL" id="MCC2128606.1"/>
    </source>
</evidence>
<dbReference type="RefSeq" id="WP_302927965.1">
    <property type="nucleotide sequence ID" value="NZ_JAJEPW010000006.1"/>
</dbReference>
<gene>
    <name evidence="1" type="ORF">LKD37_03555</name>
</gene>
<dbReference type="Proteomes" id="UP001199319">
    <property type="component" value="Unassembled WGS sequence"/>
</dbReference>